<accession>A0A7J6T6E2</accession>
<dbReference type="EMBL" id="JABANM010009660">
    <property type="protein sequence ID" value="KAF4740551.1"/>
    <property type="molecule type" value="Genomic_DNA"/>
</dbReference>
<evidence type="ECO:0000313" key="2">
    <source>
        <dbReference type="Proteomes" id="UP000574390"/>
    </source>
</evidence>
<reference evidence="1 2" key="1">
    <citation type="submission" date="2020-04" db="EMBL/GenBank/DDBJ databases">
        <title>Perkinsus olseni comparative genomics.</title>
        <authorList>
            <person name="Bogema D.R."/>
        </authorList>
    </citation>
    <scope>NUCLEOTIDE SEQUENCE [LARGE SCALE GENOMIC DNA]</scope>
    <source>
        <strain evidence="1">ATCC PRA-205</strain>
    </source>
</reference>
<protein>
    <submittedName>
        <fullName evidence="1">Uncharacterized protein</fullName>
    </submittedName>
</protein>
<proteinExistence type="predicted"/>
<sequence>MVLLVMVKRLEDTLEFEVEDILHEYETAVGYFPHELADCLGILTTPPVDRRVCDRSAVARGSFEPAEVSERSVGEDDDVDALLQDVLLYATKSTNNVAEGAESTEGPDWAPLRRGKAGRAWLRLFSQKASLVDRFGADPALGGPGLVVCPLRHFEEAVLSGWRPSSRLAKMTYPLRAPLRLLMIVRLIQGS</sequence>
<organism evidence="1 2">
    <name type="scientific">Perkinsus olseni</name>
    <name type="common">Perkinsus atlanticus</name>
    <dbReference type="NCBI Taxonomy" id="32597"/>
    <lineage>
        <taxon>Eukaryota</taxon>
        <taxon>Sar</taxon>
        <taxon>Alveolata</taxon>
        <taxon>Perkinsozoa</taxon>
        <taxon>Perkinsea</taxon>
        <taxon>Perkinsida</taxon>
        <taxon>Perkinsidae</taxon>
        <taxon>Perkinsus</taxon>
    </lineage>
</organism>
<name>A0A7J6T6E2_PEROL</name>
<dbReference type="Proteomes" id="UP000574390">
    <property type="component" value="Unassembled WGS sequence"/>
</dbReference>
<comment type="caution">
    <text evidence="1">The sequence shown here is derived from an EMBL/GenBank/DDBJ whole genome shotgun (WGS) entry which is preliminary data.</text>
</comment>
<gene>
    <name evidence="1" type="ORF">FOZ62_012726</name>
</gene>
<dbReference type="AlphaFoldDB" id="A0A7J6T6E2"/>
<evidence type="ECO:0000313" key="1">
    <source>
        <dbReference type="EMBL" id="KAF4740551.1"/>
    </source>
</evidence>